<feature type="transmembrane region" description="Helical" evidence="1">
    <location>
        <begin position="179"/>
        <end position="201"/>
    </location>
</feature>
<feature type="transmembrane region" description="Helical" evidence="1">
    <location>
        <begin position="207"/>
        <end position="225"/>
    </location>
</feature>
<feature type="transmembrane region" description="Helical" evidence="1">
    <location>
        <begin position="232"/>
        <end position="250"/>
    </location>
</feature>
<evidence type="ECO:0000313" key="2">
    <source>
        <dbReference type="EMBL" id="MDH6181274.1"/>
    </source>
</evidence>
<dbReference type="Proteomes" id="UP001160142">
    <property type="component" value="Unassembled WGS sequence"/>
</dbReference>
<accession>A0ABT6KMP6</accession>
<feature type="transmembrane region" description="Helical" evidence="1">
    <location>
        <begin position="39"/>
        <end position="62"/>
    </location>
</feature>
<sequence length="251" mass="26197">MTRDEVALREHLEAAATPEERARILGIDLAALTRAARGLNALSIAVIIAVPIAVITLGFMYIGDADRVTLYLATGLLFGVGGVILAWLCSVFTASRSLVVAVLGSVLANTAQLLMFAAGAWLGDSTRPTLVGLLVAGAYAAALQLRVPGAIRRVLNAQNPKPETLLAIDSSSAKSISGVVGPTLLAACFTLLALGAEAVLVVFAPNLILVAVALSAVFAVLTALWRERRVRTYALWAAYVAIILVAIWLAT</sequence>
<keyword evidence="1" id="KW-0812">Transmembrane</keyword>
<evidence type="ECO:0000313" key="3">
    <source>
        <dbReference type="Proteomes" id="UP001160142"/>
    </source>
</evidence>
<feature type="transmembrane region" description="Helical" evidence="1">
    <location>
        <begin position="98"/>
        <end position="122"/>
    </location>
</feature>
<comment type="caution">
    <text evidence="2">The sequence shown here is derived from an EMBL/GenBank/DDBJ whole genome shotgun (WGS) entry which is preliminary data.</text>
</comment>
<reference evidence="2 3" key="1">
    <citation type="submission" date="2023-04" db="EMBL/GenBank/DDBJ databases">
        <title>Genome Encyclopedia of Bacteria and Archaea VI: Functional Genomics of Type Strains.</title>
        <authorList>
            <person name="Whitman W."/>
        </authorList>
    </citation>
    <scope>NUCLEOTIDE SEQUENCE [LARGE SCALE GENOMIC DNA]</scope>
    <source>
        <strain evidence="2 3">SG_E_30_P1</strain>
    </source>
</reference>
<name>A0ABT6KMP6_9MICO</name>
<keyword evidence="1" id="KW-1133">Transmembrane helix</keyword>
<keyword evidence="3" id="KW-1185">Reference proteome</keyword>
<keyword evidence="1" id="KW-0472">Membrane</keyword>
<gene>
    <name evidence="2" type="ORF">M2152_001456</name>
</gene>
<protein>
    <submittedName>
        <fullName evidence="2">Membrane protein YecN with MAPEG domain</fullName>
    </submittedName>
</protein>
<organism evidence="2 3">
    <name type="scientific">Antiquaquibacter oligotrophicus</name>
    <dbReference type="NCBI Taxonomy" id="2880260"/>
    <lineage>
        <taxon>Bacteria</taxon>
        <taxon>Bacillati</taxon>
        <taxon>Actinomycetota</taxon>
        <taxon>Actinomycetes</taxon>
        <taxon>Micrococcales</taxon>
        <taxon>Microbacteriaceae</taxon>
        <taxon>Antiquaquibacter</taxon>
    </lineage>
</organism>
<proteinExistence type="predicted"/>
<dbReference type="EMBL" id="JARXVQ010000001">
    <property type="protein sequence ID" value="MDH6181274.1"/>
    <property type="molecule type" value="Genomic_DNA"/>
</dbReference>
<evidence type="ECO:0000256" key="1">
    <source>
        <dbReference type="SAM" id="Phobius"/>
    </source>
</evidence>
<feature type="transmembrane region" description="Helical" evidence="1">
    <location>
        <begin position="128"/>
        <end position="145"/>
    </location>
</feature>
<dbReference type="RefSeq" id="WP_322133593.1">
    <property type="nucleotide sequence ID" value="NZ_CP085036.1"/>
</dbReference>
<feature type="transmembrane region" description="Helical" evidence="1">
    <location>
        <begin position="68"/>
        <end position="91"/>
    </location>
</feature>